<keyword evidence="3" id="KW-0233">DNA recombination</keyword>
<name>A0A7D5T6E6_9EURY</name>
<dbReference type="InterPro" id="IPR013762">
    <property type="entry name" value="Integrase-like_cat_sf"/>
</dbReference>
<evidence type="ECO:0000313" key="8">
    <source>
        <dbReference type="Proteomes" id="UP000509667"/>
    </source>
</evidence>
<dbReference type="SUPFAM" id="SSF56349">
    <property type="entry name" value="DNA breaking-rejoining enzymes"/>
    <property type="match status" value="1"/>
</dbReference>
<evidence type="ECO:0000256" key="1">
    <source>
        <dbReference type="ARBA" id="ARBA00022908"/>
    </source>
</evidence>
<protein>
    <submittedName>
        <fullName evidence="7">Tyrosine-type recombinase/integrase</fullName>
    </submittedName>
</protein>
<dbReference type="InterPro" id="IPR044068">
    <property type="entry name" value="CB"/>
</dbReference>
<dbReference type="GO" id="GO:0003677">
    <property type="term" value="F:DNA binding"/>
    <property type="evidence" value="ECO:0007669"/>
    <property type="project" value="UniProtKB-UniRule"/>
</dbReference>
<sequence length="354" mass="41020">MSNDKPSFEELRDAYIASKRGKGKAKKTFNGYKYSLQRFERFLDEFDLEYTDIDAETDIAPDFDGVIDETIDQEIVTVERSDNNILDYFIMWMLHDEEYAKSTVQTTYNYVQPFIKFLRSEGYVEYDAADETSVTDYVKHGTTAQKEKWGDDYVAVSPEQFEAMYQNAPAPKFRNRLILSILYSCGIRRAEICALQMGDVDLDDRRLEIPPVKTETGRRVWFSEKVKTNLEIWMKAKREAYYNSDSDYLFVTNDSRSNGGISPKRVSKIVRQAADHLEDQEVIETQSGQERAKYTTHSLRHGFAEEFIQSTGESGIYELKEILGHHSVSVTEIYTSGDKDEFLRSQMQRHGPQL</sequence>
<organism evidence="7 8">
    <name type="scientific">Halosimplex rubrum</name>
    <dbReference type="NCBI Taxonomy" id="869889"/>
    <lineage>
        <taxon>Archaea</taxon>
        <taxon>Methanobacteriati</taxon>
        <taxon>Methanobacteriota</taxon>
        <taxon>Stenosarchaea group</taxon>
        <taxon>Halobacteria</taxon>
        <taxon>Halobacteriales</taxon>
        <taxon>Haloarculaceae</taxon>
        <taxon>Halosimplex</taxon>
    </lineage>
</organism>
<gene>
    <name evidence="7" type="ORF">HZS55_13035</name>
</gene>
<feature type="domain" description="Tyr recombinase" evidence="5">
    <location>
        <begin position="151"/>
        <end position="348"/>
    </location>
</feature>
<evidence type="ECO:0000256" key="2">
    <source>
        <dbReference type="ARBA" id="ARBA00023125"/>
    </source>
</evidence>
<dbReference type="CDD" id="cd00397">
    <property type="entry name" value="DNA_BRE_C"/>
    <property type="match status" value="1"/>
</dbReference>
<dbReference type="KEGG" id="hrr:HZS55_13035"/>
<dbReference type="Pfam" id="PF00589">
    <property type="entry name" value="Phage_integrase"/>
    <property type="match status" value="1"/>
</dbReference>
<dbReference type="Proteomes" id="UP000509667">
    <property type="component" value="Chromosome"/>
</dbReference>
<dbReference type="PANTHER" id="PTHR30349:SF41">
    <property type="entry name" value="INTEGRASE_RECOMBINASE PROTEIN MJ0367-RELATED"/>
    <property type="match status" value="1"/>
</dbReference>
<proteinExistence type="predicted"/>
<dbReference type="OrthoDB" id="142231at2157"/>
<evidence type="ECO:0000259" key="5">
    <source>
        <dbReference type="PROSITE" id="PS51898"/>
    </source>
</evidence>
<dbReference type="InterPro" id="IPR010998">
    <property type="entry name" value="Integrase_recombinase_N"/>
</dbReference>
<dbReference type="GO" id="GO:0006310">
    <property type="term" value="P:DNA recombination"/>
    <property type="evidence" value="ECO:0007669"/>
    <property type="project" value="UniProtKB-KW"/>
</dbReference>
<feature type="domain" description="Core-binding (CB)" evidence="6">
    <location>
        <begin position="6"/>
        <end position="119"/>
    </location>
</feature>
<dbReference type="Gene3D" id="1.10.443.10">
    <property type="entry name" value="Intergrase catalytic core"/>
    <property type="match status" value="1"/>
</dbReference>
<dbReference type="PROSITE" id="PS51900">
    <property type="entry name" value="CB"/>
    <property type="match status" value="1"/>
</dbReference>
<dbReference type="EMBL" id="CP058910">
    <property type="protein sequence ID" value="QLH78173.1"/>
    <property type="molecule type" value="Genomic_DNA"/>
</dbReference>
<dbReference type="GeneID" id="56078804"/>
<dbReference type="InterPro" id="IPR002104">
    <property type="entry name" value="Integrase_catalytic"/>
</dbReference>
<dbReference type="InterPro" id="IPR050090">
    <property type="entry name" value="Tyrosine_recombinase_XerCD"/>
</dbReference>
<dbReference type="RefSeq" id="WP_179908095.1">
    <property type="nucleotide sequence ID" value="NZ_CP058910.1"/>
</dbReference>
<accession>A0A7D5T6E6</accession>
<dbReference type="Gene3D" id="1.10.150.130">
    <property type="match status" value="1"/>
</dbReference>
<dbReference type="GO" id="GO:0015074">
    <property type="term" value="P:DNA integration"/>
    <property type="evidence" value="ECO:0007669"/>
    <property type="project" value="UniProtKB-KW"/>
</dbReference>
<reference evidence="7 8" key="1">
    <citation type="submission" date="2020-07" db="EMBL/GenBank/DDBJ databases">
        <title>Halosimplex pelagicum sp. nov. and Halosimplex rubrum sp. nov., isolated from salted brown alga Laminaria, and emended description of the genus Halosimplex.</title>
        <authorList>
            <person name="Cui H."/>
        </authorList>
    </citation>
    <scope>NUCLEOTIDE SEQUENCE [LARGE SCALE GENOMIC DNA]</scope>
    <source>
        <strain evidence="7 8">R27</strain>
    </source>
</reference>
<evidence type="ECO:0000256" key="4">
    <source>
        <dbReference type="PROSITE-ProRule" id="PRU01248"/>
    </source>
</evidence>
<evidence type="ECO:0000259" key="6">
    <source>
        <dbReference type="PROSITE" id="PS51900"/>
    </source>
</evidence>
<keyword evidence="1" id="KW-0229">DNA integration</keyword>
<dbReference type="PANTHER" id="PTHR30349">
    <property type="entry name" value="PHAGE INTEGRASE-RELATED"/>
    <property type="match status" value="1"/>
</dbReference>
<evidence type="ECO:0000313" key="7">
    <source>
        <dbReference type="EMBL" id="QLH78173.1"/>
    </source>
</evidence>
<dbReference type="InterPro" id="IPR011010">
    <property type="entry name" value="DNA_brk_join_enz"/>
</dbReference>
<evidence type="ECO:0000256" key="3">
    <source>
        <dbReference type="ARBA" id="ARBA00023172"/>
    </source>
</evidence>
<dbReference type="AlphaFoldDB" id="A0A7D5T6E6"/>
<dbReference type="PROSITE" id="PS51898">
    <property type="entry name" value="TYR_RECOMBINASE"/>
    <property type="match status" value="1"/>
</dbReference>
<keyword evidence="8" id="KW-1185">Reference proteome</keyword>
<keyword evidence="2 4" id="KW-0238">DNA-binding</keyword>